<dbReference type="PANTHER" id="PTHR42921:SF1">
    <property type="entry name" value="ACETOACETYL-COA SYNTHETASE"/>
    <property type="match status" value="1"/>
</dbReference>
<keyword evidence="2" id="KW-0436">Ligase</keyword>
<evidence type="ECO:0000259" key="6">
    <source>
        <dbReference type="Pfam" id="PF16177"/>
    </source>
</evidence>
<dbReference type="NCBIfam" id="NF002937">
    <property type="entry name" value="PRK03584.1"/>
    <property type="match status" value="1"/>
</dbReference>
<evidence type="ECO:0000259" key="5">
    <source>
        <dbReference type="Pfam" id="PF00501"/>
    </source>
</evidence>
<comment type="caution">
    <text evidence="7">The sequence shown here is derived from an EMBL/GenBank/DDBJ whole genome shotgun (WGS) entry which is preliminary data.</text>
</comment>
<evidence type="ECO:0000256" key="4">
    <source>
        <dbReference type="ARBA" id="ARBA00022840"/>
    </source>
</evidence>
<dbReference type="PANTHER" id="PTHR42921">
    <property type="entry name" value="ACETOACETYL-COA SYNTHETASE"/>
    <property type="match status" value="1"/>
</dbReference>
<dbReference type="Proteomes" id="UP000567179">
    <property type="component" value="Unassembled WGS sequence"/>
</dbReference>
<protein>
    <recommendedName>
        <fullName evidence="9">AMP-dependent synthetase/ligase domain-containing protein</fullName>
    </recommendedName>
</protein>
<evidence type="ECO:0000256" key="2">
    <source>
        <dbReference type="ARBA" id="ARBA00022598"/>
    </source>
</evidence>
<dbReference type="SUPFAM" id="SSF56801">
    <property type="entry name" value="Acetyl-CoA synthetase-like"/>
    <property type="match status" value="1"/>
</dbReference>
<accession>A0A8H5BCU0</accession>
<dbReference type="InterPro" id="IPR005914">
    <property type="entry name" value="Acac_CoA_synth"/>
</dbReference>
<evidence type="ECO:0008006" key="9">
    <source>
        <dbReference type="Google" id="ProtNLM"/>
    </source>
</evidence>
<dbReference type="InterPro" id="IPR032387">
    <property type="entry name" value="ACAS_N"/>
</dbReference>
<dbReference type="OrthoDB" id="10253869at2759"/>
<evidence type="ECO:0000256" key="3">
    <source>
        <dbReference type="ARBA" id="ARBA00022741"/>
    </source>
</evidence>
<name>A0A8H5BCU0_9AGAR</name>
<evidence type="ECO:0000313" key="8">
    <source>
        <dbReference type="Proteomes" id="UP000567179"/>
    </source>
</evidence>
<feature type="domain" description="AMP-dependent synthetase/ligase" evidence="5">
    <location>
        <begin position="130"/>
        <end position="497"/>
    </location>
</feature>
<dbReference type="NCBIfam" id="TIGR01217">
    <property type="entry name" value="ac_ac_CoA_syn"/>
    <property type="match status" value="1"/>
</dbReference>
<dbReference type="InterPro" id="IPR000873">
    <property type="entry name" value="AMP-dep_synth/lig_dom"/>
</dbReference>
<dbReference type="Pfam" id="PF00501">
    <property type="entry name" value="AMP-binding"/>
    <property type="match status" value="1"/>
</dbReference>
<dbReference type="AlphaFoldDB" id="A0A8H5BCU0"/>
<evidence type="ECO:0000313" key="7">
    <source>
        <dbReference type="EMBL" id="KAF5320927.1"/>
    </source>
</evidence>
<evidence type="ECO:0000256" key="1">
    <source>
        <dbReference type="ARBA" id="ARBA00006432"/>
    </source>
</evidence>
<reference evidence="7 8" key="1">
    <citation type="journal article" date="2020" name="ISME J.">
        <title>Uncovering the hidden diversity of litter-decomposition mechanisms in mushroom-forming fungi.</title>
        <authorList>
            <person name="Floudas D."/>
            <person name="Bentzer J."/>
            <person name="Ahren D."/>
            <person name="Johansson T."/>
            <person name="Persson P."/>
            <person name="Tunlid A."/>
        </authorList>
    </citation>
    <scope>NUCLEOTIDE SEQUENCE [LARGE SCALE GENOMIC DNA]</scope>
    <source>
        <strain evidence="7 8">CBS 101986</strain>
    </source>
</reference>
<keyword evidence="4" id="KW-0067">ATP-binding</keyword>
<organism evidence="7 8">
    <name type="scientific">Psilocybe cf. subviscida</name>
    <dbReference type="NCBI Taxonomy" id="2480587"/>
    <lineage>
        <taxon>Eukaryota</taxon>
        <taxon>Fungi</taxon>
        <taxon>Dikarya</taxon>
        <taxon>Basidiomycota</taxon>
        <taxon>Agaricomycotina</taxon>
        <taxon>Agaricomycetes</taxon>
        <taxon>Agaricomycetidae</taxon>
        <taxon>Agaricales</taxon>
        <taxon>Agaricineae</taxon>
        <taxon>Strophariaceae</taxon>
        <taxon>Psilocybe</taxon>
    </lineage>
</organism>
<dbReference type="InterPro" id="IPR045851">
    <property type="entry name" value="AMP-bd_C_sf"/>
</dbReference>
<gene>
    <name evidence="7" type="ORF">D9619_000926</name>
</gene>
<feature type="domain" description="Acetyl-coenzyme A synthetase N-terminal" evidence="6">
    <location>
        <begin position="38"/>
        <end position="94"/>
    </location>
</feature>
<keyword evidence="8" id="KW-1185">Reference proteome</keyword>
<dbReference type="GO" id="GO:0006629">
    <property type="term" value="P:lipid metabolic process"/>
    <property type="evidence" value="ECO:0007669"/>
    <property type="project" value="InterPro"/>
</dbReference>
<dbReference type="PROSITE" id="PS00455">
    <property type="entry name" value="AMP_BINDING"/>
    <property type="match status" value="1"/>
</dbReference>
<keyword evidence="3" id="KW-0547">Nucleotide-binding</keyword>
<dbReference type="InterPro" id="IPR020845">
    <property type="entry name" value="AMP-binding_CS"/>
</dbReference>
<sequence length="706" mass="77913">MSKDIPLFLPHPTAVQGSPAFRFLRKANSVHGLRLQSYPDLYRWSTTDLDAFWGLVWDETGVIGDKGDHVVDNSALPPDNPAWFAGARVNWAENMLRCRSDNQLALVEAKLDTRSSLTAEPTPDNPTPALRKVTYAQLYSLVADVVSALLHFGIKQGDRVASYSSNCIENVVACLATSAIGAIWVSAAADFGPTGVMERLEQVQPKIIFSVDAVAYNHKLHVHIPKVSALLTGLSDKIPLPKVVIISPITQSPNRQSWESGWIGWDEFVKEGQEHMLGRTVSGEIEWSRMPFDWPLWILFSSGTTGRPKPIVHRAGGMLLQSNKEFAICGDLRPDDVFFYYTTTGWMMWNFLVSGLSLGCTLVLYDGSPLRDVSLLWRLVDDLGITIFGTSAKYLDQLSKNYRPREHHNLSTLRHIYSTGSPLPPPLFDYVYQHIHPEVLLGSITGGTDICSLFAGMCSALPVFRGEIQCRMLGMAVESFSPEGLLSPPDDAGELVCVKPFPCMPLGFWPLPGFGSESDVKAAQDRFYQSYFAEFKGVWYHGDHIIITRSKLDNGGGIVMLGRSDGVLNPGGIRYGSAEIYEVLDLCFSIANAEQAVVDYLAVGQKIDGGADERVVLFVKLPPETALTPEFEAKIKSEIRTRRSPRHVPARVQDVPYTLNGKRVEVLVKKIINGAPLSSVNPATLSNPECLGFYRVIGETLRAETA</sequence>
<dbReference type="EMBL" id="JAACJJ010000028">
    <property type="protein sequence ID" value="KAF5320927.1"/>
    <property type="molecule type" value="Genomic_DNA"/>
</dbReference>
<dbReference type="Gene3D" id="3.30.300.30">
    <property type="match status" value="1"/>
</dbReference>
<dbReference type="GO" id="GO:0005524">
    <property type="term" value="F:ATP binding"/>
    <property type="evidence" value="ECO:0007669"/>
    <property type="project" value="UniProtKB-KW"/>
</dbReference>
<dbReference type="GO" id="GO:0030729">
    <property type="term" value="F:acetoacetate-CoA ligase activity"/>
    <property type="evidence" value="ECO:0007669"/>
    <property type="project" value="InterPro"/>
</dbReference>
<dbReference type="Pfam" id="PF16177">
    <property type="entry name" value="ACAS_N"/>
    <property type="match status" value="1"/>
</dbReference>
<dbReference type="Gene3D" id="3.40.50.12780">
    <property type="entry name" value="N-terminal domain of ligase-like"/>
    <property type="match status" value="1"/>
</dbReference>
<dbReference type="InterPro" id="IPR042099">
    <property type="entry name" value="ANL_N_sf"/>
</dbReference>
<proteinExistence type="inferred from homology"/>
<comment type="similarity">
    <text evidence="1">Belongs to the ATP-dependent AMP-binding enzyme family.</text>
</comment>